<keyword evidence="3" id="KW-1185">Reference proteome</keyword>
<feature type="compositionally biased region" description="Polar residues" evidence="1">
    <location>
        <begin position="25"/>
        <end position="39"/>
    </location>
</feature>
<feature type="region of interest" description="Disordered" evidence="1">
    <location>
        <begin position="25"/>
        <end position="60"/>
    </location>
</feature>
<evidence type="ECO:0000313" key="3">
    <source>
        <dbReference type="Proteomes" id="UP000000493"/>
    </source>
</evidence>
<dbReference type="Proteomes" id="UP000000493">
    <property type="component" value="Chromosome"/>
</dbReference>
<reference evidence="3" key="1">
    <citation type="submission" date="2011-06" db="EMBL/GenBank/DDBJ databases">
        <title>The complete genome of chromosome of Runella slithyformis DSM 19594.</title>
        <authorList>
            <consortium name="US DOE Joint Genome Institute (JGI-PGF)"/>
            <person name="Lucas S."/>
            <person name="Han J."/>
            <person name="Lapidus A."/>
            <person name="Bruce D."/>
            <person name="Goodwin L."/>
            <person name="Pitluck S."/>
            <person name="Peters L."/>
            <person name="Kyrpides N."/>
            <person name="Mavromatis K."/>
            <person name="Ivanova N."/>
            <person name="Ovchinnikova G."/>
            <person name="Zhang X."/>
            <person name="Misra M."/>
            <person name="Detter J.C."/>
            <person name="Tapia R."/>
            <person name="Han C."/>
            <person name="Land M."/>
            <person name="Hauser L."/>
            <person name="Markowitz V."/>
            <person name="Cheng J.-F."/>
            <person name="Hugenholtz P."/>
            <person name="Woyke T."/>
            <person name="Wu D."/>
            <person name="Tindall B."/>
            <person name="Faehrich R."/>
            <person name="Brambilla E."/>
            <person name="Klenk H.-P."/>
            <person name="Eisen J.A."/>
        </authorList>
    </citation>
    <scope>NUCLEOTIDE SEQUENCE [LARGE SCALE GENOMIC DNA]</scope>
    <source>
        <strain evidence="3">ATCC 29530 / DSM 19594 / LMG 11500 / NCIMB 11436 / LSU 4</strain>
    </source>
</reference>
<evidence type="ECO:0000256" key="1">
    <source>
        <dbReference type="SAM" id="MobiDB-lite"/>
    </source>
</evidence>
<reference evidence="2 3" key="2">
    <citation type="journal article" date="2012" name="Stand. Genomic Sci.">
        <title>Complete genome sequence of the aquatic bacterium Runella slithyformis type strain (LSU 4(T)).</title>
        <authorList>
            <person name="Copeland A."/>
            <person name="Zhang X."/>
            <person name="Misra M."/>
            <person name="Lapidus A."/>
            <person name="Nolan M."/>
            <person name="Lucas S."/>
            <person name="Deshpande S."/>
            <person name="Cheng J.F."/>
            <person name="Tapia R."/>
            <person name="Goodwin L.A."/>
            <person name="Pitluck S."/>
            <person name="Liolios K."/>
            <person name="Pagani I."/>
            <person name="Ivanova N."/>
            <person name="Mikhailova N."/>
            <person name="Pati A."/>
            <person name="Chen A."/>
            <person name="Palaniappan K."/>
            <person name="Land M."/>
            <person name="Hauser L."/>
            <person name="Pan C."/>
            <person name="Jeffries C.D."/>
            <person name="Detter J.C."/>
            <person name="Brambilla E.M."/>
            <person name="Rohde M."/>
            <person name="Djao O.D."/>
            <person name="Goker M."/>
            <person name="Sikorski J."/>
            <person name="Tindall B.J."/>
            <person name="Woyke T."/>
            <person name="Bristow J."/>
            <person name="Eisen J.A."/>
            <person name="Markowitz V."/>
            <person name="Hugenholtz P."/>
            <person name="Kyrpides N.C."/>
            <person name="Klenk H.P."/>
            <person name="Mavromatis K."/>
        </authorList>
    </citation>
    <scope>NUCLEOTIDE SEQUENCE [LARGE SCALE GENOMIC DNA]</scope>
    <source>
        <strain evidence="3">ATCC 29530 / DSM 19594 / LMG 11500 / NCIMB 11436 / LSU 4</strain>
    </source>
</reference>
<dbReference type="EMBL" id="CP002859">
    <property type="protein sequence ID" value="AEI48860.1"/>
    <property type="molecule type" value="Genomic_DNA"/>
</dbReference>
<accession>A0A7U3ZKF1</accession>
<dbReference type="AlphaFoldDB" id="A0A7U3ZKF1"/>
<dbReference type="KEGG" id="rsi:Runsl_2455"/>
<evidence type="ECO:0000313" key="2">
    <source>
        <dbReference type="EMBL" id="AEI48860.1"/>
    </source>
</evidence>
<gene>
    <name evidence="2" type="ordered locus">Runsl_2455</name>
</gene>
<sequence>MKTLKTISAVIVVGLCAACTESNIQPQQSSATTTGTVQQVGFEKAPEQTVPTKPRMIQQP</sequence>
<name>A0A7U3ZKF1_RUNSL</name>
<organism evidence="2 3">
    <name type="scientific">Runella slithyformis (strain ATCC 29530 / DSM 19594 / LMG 11500 / NCIMB 11436 / LSU 4)</name>
    <dbReference type="NCBI Taxonomy" id="761193"/>
    <lineage>
        <taxon>Bacteria</taxon>
        <taxon>Pseudomonadati</taxon>
        <taxon>Bacteroidota</taxon>
        <taxon>Cytophagia</taxon>
        <taxon>Cytophagales</taxon>
        <taxon>Spirosomataceae</taxon>
        <taxon>Runella</taxon>
    </lineage>
</organism>
<protein>
    <submittedName>
        <fullName evidence="2">Uncharacterized protein</fullName>
    </submittedName>
</protein>
<dbReference type="RefSeq" id="WP_013928171.1">
    <property type="nucleotide sequence ID" value="NC_015703.1"/>
</dbReference>
<proteinExistence type="predicted"/>